<dbReference type="Proteomes" id="UP001201163">
    <property type="component" value="Unassembled WGS sequence"/>
</dbReference>
<gene>
    <name evidence="2" type="ORF">EDB92DRAFT_1812202</name>
</gene>
<dbReference type="GO" id="GO:0004672">
    <property type="term" value="F:protein kinase activity"/>
    <property type="evidence" value="ECO:0007669"/>
    <property type="project" value="InterPro"/>
</dbReference>
<feature type="domain" description="Protein kinase" evidence="1">
    <location>
        <begin position="1"/>
        <end position="181"/>
    </location>
</feature>
<dbReference type="InterPro" id="IPR000719">
    <property type="entry name" value="Prot_kinase_dom"/>
</dbReference>
<accession>A0AAD4LT27</accession>
<dbReference type="Gene3D" id="1.10.510.10">
    <property type="entry name" value="Transferase(Phosphotransferase) domain 1"/>
    <property type="match status" value="1"/>
</dbReference>
<dbReference type="GO" id="GO:0005524">
    <property type="term" value="F:ATP binding"/>
    <property type="evidence" value="ECO:0007669"/>
    <property type="project" value="InterPro"/>
</dbReference>
<name>A0AAD4LT27_9AGAM</name>
<evidence type="ECO:0000259" key="1">
    <source>
        <dbReference type="PROSITE" id="PS50011"/>
    </source>
</evidence>
<dbReference type="PROSITE" id="PS50011">
    <property type="entry name" value="PROTEIN_KINASE_DOM"/>
    <property type="match status" value="1"/>
</dbReference>
<evidence type="ECO:0000313" key="2">
    <source>
        <dbReference type="EMBL" id="KAH9001395.1"/>
    </source>
</evidence>
<proteinExistence type="predicted"/>
<comment type="caution">
    <text evidence="2">The sequence shown here is derived from an EMBL/GenBank/DDBJ whole genome shotgun (WGS) entry which is preliminary data.</text>
</comment>
<sequence length="181" mass="19817">MNDDSNVRLLCVVVDDNLKVRDSSFTIMVSSEEVFGGIIARIIGCVVEFTPSLQASLLSIIDFGLSIFAESEDTLVEGYRGTPSRVAPEVGREHGPMEIYSAVLADRWSCAKVLKYFADFLPIGASALAFEPICARLLSSDSSERPPLSVVLQIIRGASAQKHGSEAREATVARKRHRIMW</sequence>
<dbReference type="InterPro" id="IPR011009">
    <property type="entry name" value="Kinase-like_dom_sf"/>
</dbReference>
<keyword evidence="3" id="KW-1185">Reference proteome</keyword>
<dbReference type="AlphaFoldDB" id="A0AAD4LT27"/>
<protein>
    <recommendedName>
        <fullName evidence="1">Protein kinase domain-containing protein</fullName>
    </recommendedName>
</protein>
<reference evidence="2" key="1">
    <citation type="submission" date="2022-01" db="EMBL/GenBank/DDBJ databases">
        <title>Comparative genomics reveals a dynamic genome evolution in the ectomycorrhizal milk-cap (Lactarius) mushrooms.</title>
        <authorList>
            <consortium name="DOE Joint Genome Institute"/>
            <person name="Lebreton A."/>
            <person name="Tang N."/>
            <person name="Kuo A."/>
            <person name="LaButti K."/>
            <person name="Drula E."/>
            <person name="Barry K."/>
            <person name="Clum A."/>
            <person name="Lipzen A."/>
            <person name="Mousain D."/>
            <person name="Ng V."/>
            <person name="Wang R."/>
            <person name="Wang X."/>
            <person name="Dai Y."/>
            <person name="Henrissat B."/>
            <person name="Grigoriev I.V."/>
            <person name="Guerin-Laguette A."/>
            <person name="Yu F."/>
            <person name="Martin F.M."/>
        </authorList>
    </citation>
    <scope>NUCLEOTIDE SEQUENCE</scope>
    <source>
        <strain evidence="2">QP</strain>
    </source>
</reference>
<dbReference type="EMBL" id="JAKELL010000001">
    <property type="protein sequence ID" value="KAH9001395.1"/>
    <property type="molecule type" value="Genomic_DNA"/>
</dbReference>
<evidence type="ECO:0000313" key="3">
    <source>
        <dbReference type="Proteomes" id="UP001201163"/>
    </source>
</evidence>
<dbReference type="SUPFAM" id="SSF56112">
    <property type="entry name" value="Protein kinase-like (PK-like)"/>
    <property type="match status" value="1"/>
</dbReference>
<organism evidence="2 3">
    <name type="scientific">Lactarius akahatsu</name>
    <dbReference type="NCBI Taxonomy" id="416441"/>
    <lineage>
        <taxon>Eukaryota</taxon>
        <taxon>Fungi</taxon>
        <taxon>Dikarya</taxon>
        <taxon>Basidiomycota</taxon>
        <taxon>Agaricomycotina</taxon>
        <taxon>Agaricomycetes</taxon>
        <taxon>Russulales</taxon>
        <taxon>Russulaceae</taxon>
        <taxon>Lactarius</taxon>
    </lineage>
</organism>